<proteinExistence type="inferred from homology"/>
<dbReference type="NCBIfam" id="NF003300">
    <property type="entry name" value="PRK04296.1-5"/>
    <property type="match status" value="1"/>
</dbReference>
<evidence type="ECO:0000256" key="8">
    <source>
        <dbReference type="HAMAP-Rule" id="MF_00124"/>
    </source>
</evidence>
<dbReference type="GO" id="GO:0005524">
    <property type="term" value="F:ATP binding"/>
    <property type="evidence" value="ECO:0007669"/>
    <property type="project" value="UniProtKB-UniRule"/>
</dbReference>
<evidence type="ECO:0000256" key="3">
    <source>
        <dbReference type="ARBA" id="ARBA00022634"/>
    </source>
</evidence>
<dbReference type="SUPFAM" id="SSF57716">
    <property type="entry name" value="Glucocorticoid receptor-like (DNA-binding domain)"/>
    <property type="match status" value="1"/>
</dbReference>
<sequence length="201" mass="23254">MAKLYFRYGAMGSSKSANILMVRYNYEERGQYAVLLKPRTDNRDGEHEIKSRIGLEAPAEYVDEFLEEISKTWSADSEEYRYHGKKVDAVLIDEAQFLSPEEVDTLSDIVDFYEIPVLCYGLRADFRTRLFPGSMRLMEIADVIEEVPTVCWCGKRAQCNTRYANGKIVREGAQIFLGSNESYVALCRKHYKEGKLWKEDE</sequence>
<comment type="caution">
    <text evidence="8">Lacks conserved residue(s) required for the propagation of feature annotation.</text>
</comment>
<evidence type="ECO:0000313" key="13">
    <source>
        <dbReference type="EMBL" id="MBN2954519.1"/>
    </source>
</evidence>
<dbReference type="Proteomes" id="UP000737612">
    <property type="component" value="Unassembled WGS sequence"/>
</dbReference>
<dbReference type="EMBL" id="JAFHBD010000066">
    <property type="protein sequence ID" value="MBN2954519.1"/>
    <property type="molecule type" value="Genomic_DNA"/>
</dbReference>
<evidence type="ECO:0000256" key="7">
    <source>
        <dbReference type="ARBA" id="ARBA00022840"/>
    </source>
</evidence>
<evidence type="ECO:0000256" key="12">
    <source>
        <dbReference type="RuleBase" id="RU004165"/>
    </source>
</evidence>
<dbReference type="InterPro" id="IPR001267">
    <property type="entry name" value="Thymidine_kinase"/>
</dbReference>
<keyword evidence="8" id="KW-0963">Cytoplasm</keyword>
<dbReference type="AlphaFoldDB" id="A0A938ZD49"/>
<dbReference type="HAMAP" id="MF_00124">
    <property type="entry name" value="Thymidine_kinase"/>
    <property type="match status" value="1"/>
</dbReference>
<evidence type="ECO:0000256" key="10">
    <source>
        <dbReference type="PIRSR" id="PIRSR035805-2"/>
    </source>
</evidence>
<protein>
    <recommendedName>
        <fullName evidence="2 8">Thymidine kinase</fullName>
        <ecNumber evidence="2 8">2.7.1.21</ecNumber>
    </recommendedName>
</protein>
<comment type="caution">
    <text evidence="13">The sequence shown here is derived from an EMBL/GenBank/DDBJ whole genome shotgun (WGS) entry which is preliminary data.</text>
</comment>
<feature type="active site" description="Proton acceptor" evidence="8 9">
    <location>
        <position position="94"/>
    </location>
</feature>
<dbReference type="GO" id="GO:0071897">
    <property type="term" value="P:DNA biosynthetic process"/>
    <property type="evidence" value="ECO:0007669"/>
    <property type="project" value="UniProtKB-KW"/>
</dbReference>
<organism evidence="13 14">
    <name type="scientific">Fusicatenibacter saccharivorans</name>
    <dbReference type="NCBI Taxonomy" id="1150298"/>
    <lineage>
        <taxon>Bacteria</taxon>
        <taxon>Bacillati</taxon>
        <taxon>Bacillota</taxon>
        <taxon>Clostridia</taxon>
        <taxon>Lachnospirales</taxon>
        <taxon>Lachnospiraceae</taxon>
        <taxon>Fusicatenibacter</taxon>
    </lineage>
</organism>
<feature type="binding site" evidence="8">
    <location>
        <position position="190"/>
    </location>
    <ligand>
        <name>Zn(2+)</name>
        <dbReference type="ChEBI" id="CHEBI:29105"/>
    </ligand>
</feature>
<feature type="binding site" evidence="8">
    <location>
        <position position="151"/>
    </location>
    <ligand>
        <name>Zn(2+)</name>
        <dbReference type="ChEBI" id="CHEBI:29105"/>
    </ligand>
</feature>
<dbReference type="GO" id="GO:0008270">
    <property type="term" value="F:zinc ion binding"/>
    <property type="evidence" value="ECO:0007669"/>
    <property type="project" value="UniProtKB-UniRule"/>
</dbReference>
<dbReference type="GO" id="GO:0005829">
    <property type="term" value="C:cytosol"/>
    <property type="evidence" value="ECO:0007669"/>
    <property type="project" value="TreeGrafter"/>
</dbReference>
<dbReference type="Gene3D" id="3.40.50.300">
    <property type="entry name" value="P-loop containing nucleotide triphosphate hydrolases"/>
    <property type="match status" value="1"/>
</dbReference>
<comment type="subcellular location">
    <subcellularLocation>
        <location evidence="8">Cytoplasm</location>
    </subcellularLocation>
</comment>
<dbReference type="InterPro" id="IPR027417">
    <property type="entry name" value="P-loop_NTPase"/>
</dbReference>
<keyword evidence="4 8" id="KW-0808">Transferase</keyword>
<dbReference type="Gene3D" id="3.30.60.20">
    <property type="match status" value="1"/>
</dbReference>
<keyword evidence="6 8" id="KW-0418">Kinase</keyword>
<keyword evidence="8" id="KW-0479">Metal-binding</keyword>
<reference evidence="13" key="1">
    <citation type="submission" date="2021-02" db="EMBL/GenBank/DDBJ databases">
        <title>Metagenome-assembled genomes from human diarrheal sample B26.</title>
        <authorList>
            <person name="Ateba T.P."/>
            <person name="Alayande K.A."/>
            <person name="Mwanza M."/>
        </authorList>
    </citation>
    <scope>NUCLEOTIDE SEQUENCE</scope>
    <source>
        <strain evidence="13">06WH</strain>
    </source>
</reference>
<dbReference type="PIRSF" id="PIRSF035805">
    <property type="entry name" value="TK_cell"/>
    <property type="match status" value="1"/>
</dbReference>
<keyword evidence="5 8" id="KW-0547">Nucleotide-binding</keyword>
<dbReference type="PROSITE" id="PS00603">
    <property type="entry name" value="TK_CELLULAR_TYPE"/>
    <property type="match status" value="1"/>
</dbReference>
<feature type="binding site" evidence="8">
    <location>
        <position position="153"/>
    </location>
    <ligand>
        <name>Zn(2+)</name>
        <dbReference type="ChEBI" id="CHEBI:29105"/>
    </ligand>
</feature>
<evidence type="ECO:0000256" key="2">
    <source>
        <dbReference type="ARBA" id="ARBA00012118"/>
    </source>
</evidence>
<comment type="similarity">
    <text evidence="1 8 12">Belongs to the thymidine kinase family.</text>
</comment>
<evidence type="ECO:0000256" key="4">
    <source>
        <dbReference type="ARBA" id="ARBA00022679"/>
    </source>
</evidence>
<evidence type="ECO:0000256" key="11">
    <source>
        <dbReference type="RuleBase" id="RU000544"/>
    </source>
</evidence>
<evidence type="ECO:0000256" key="6">
    <source>
        <dbReference type="ARBA" id="ARBA00022777"/>
    </source>
</evidence>
<feature type="binding site" evidence="10">
    <location>
        <position position="183"/>
    </location>
    <ligand>
        <name>substrate</name>
    </ligand>
</feature>
<accession>A0A938ZD49</accession>
<evidence type="ECO:0000313" key="14">
    <source>
        <dbReference type="Proteomes" id="UP000737612"/>
    </source>
</evidence>
<evidence type="ECO:0000256" key="5">
    <source>
        <dbReference type="ARBA" id="ARBA00022741"/>
    </source>
</evidence>
<dbReference type="GO" id="GO:0004797">
    <property type="term" value="F:thymidine kinase activity"/>
    <property type="evidence" value="ECO:0007669"/>
    <property type="project" value="UniProtKB-UniRule"/>
</dbReference>
<dbReference type="EC" id="2.7.1.21" evidence="2 8"/>
<keyword evidence="3 8" id="KW-0237">DNA synthesis</keyword>
<keyword evidence="8" id="KW-0862">Zinc</keyword>
<feature type="binding site" evidence="8">
    <location>
        <begin position="93"/>
        <end position="96"/>
    </location>
    <ligand>
        <name>ATP</name>
        <dbReference type="ChEBI" id="CHEBI:30616"/>
    </ligand>
</feature>
<gene>
    <name evidence="8" type="primary">tdk</name>
    <name evidence="13" type="ORF">JTJ23_13230</name>
</gene>
<evidence type="ECO:0000256" key="1">
    <source>
        <dbReference type="ARBA" id="ARBA00007587"/>
    </source>
</evidence>
<comment type="catalytic activity">
    <reaction evidence="8 11">
        <text>thymidine + ATP = dTMP + ADP + H(+)</text>
        <dbReference type="Rhea" id="RHEA:19129"/>
        <dbReference type="ChEBI" id="CHEBI:15378"/>
        <dbReference type="ChEBI" id="CHEBI:17748"/>
        <dbReference type="ChEBI" id="CHEBI:30616"/>
        <dbReference type="ChEBI" id="CHEBI:63528"/>
        <dbReference type="ChEBI" id="CHEBI:456216"/>
        <dbReference type="EC" id="2.7.1.21"/>
    </reaction>
</comment>
<dbReference type="PANTHER" id="PTHR11441">
    <property type="entry name" value="THYMIDINE KINASE"/>
    <property type="match status" value="1"/>
</dbReference>
<dbReference type="InterPro" id="IPR020633">
    <property type="entry name" value="Thymidine_kinase_CS"/>
</dbReference>
<dbReference type="Pfam" id="PF00265">
    <property type="entry name" value="TK"/>
    <property type="match status" value="1"/>
</dbReference>
<dbReference type="GO" id="GO:0046104">
    <property type="term" value="P:thymidine metabolic process"/>
    <property type="evidence" value="ECO:0007669"/>
    <property type="project" value="TreeGrafter"/>
</dbReference>
<feature type="binding site" evidence="8">
    <location>
        <position position="187"/>
    </location>
    <ligand>
        <name>Zn(2+)</name>
        <dbReference type="ChEBI" id="CHEBI:29105"/>
    </ligand>
</feature>
<dbReference type="SUPFAM" id="SSF52540">
    <property type="entry name" value="P-loop containing nucleoside triphosphate hydrolases"/>
    <property type="match status" value="1"/>
</dbReference>
<comment type="subunit">
    <text evidence="8">Homotetramer.</text>
</comment>
<feature type="binding site" evidence="10">
    <location>
        <begin position="175"/>
        <end position="178"/>
    </location>
    <ligand>
        <name>substrate</name>
    </ligand>
</feature>
<keyword evidence="7 8" id="KW-0067">ATP-binding</keyword>
<dbReference type="PANTHER" id="PTHR11441:SF0">
    <property type="entry name" value="THYMIDINE KINASE, CYTOSOLIC"/>
    <property type="match status" value="1"/>
</dbReference>
<name>A0A938ZD49_9FIRM</name>
<evidence type="ECO:0000256" key="9">
    <source>
        <dbReference type="PIRSR" id="PIRSR035805-1"/>
    </source>
</evidence>